<accession>A0A8A0RJW6</accession>
<dbReference type="Proteomes" id="UP000662904">
    <property type="component" value="Chromosome"/>
</dbReference>
<evidence type="ECO:0000259" key="2">
    <source>
        <dbReference type="PROSITE" id="PS50903"/>
    </source>
</evidence>
<gene>
    <name evidence="3" type="primary">rbr2</name>
    <name evidence="3" type="ORF">H0A61_00492</name>
</gene>
<name>A0A8A0RJW6_9FIRM</name>
<keyword evidence="3" id="KW-0575">Peroxidase</keyword>
<keyword evidence="4" id="KW-1185">Reference proteome</keyword>
<dbReference type="RefSeq" id="WP_206708402.1">
    <property type="nucleotide sequence ID" value="NZ_CP059066.1"/>
</dbReference>
<protein>
    <submittedName>
        <fullName evidence="3">Rubrerythrin-2</fullName>
        <ecNumber evidence="3">1.11.1.1</ecNumber>
    </submittedName>
</protein>
<keyword evidence="3" id="KW-0560">Oxidoreductase</keyword>
<feature type="domain" description="Rubredoxin-like" evidence="2">
    <location>
        <begin position="14"/>
        <end position="47"/>
    </location>
</feature>
<dbReference type="AlphaFoldDB" id="A0A8A0RJW6"/>
<proteinExistence type="predicted"/>
<comment type="cofactor">
    <cofactor evidence="1">
        <name>Fe(3+)</name>
        <dbReference type="ChEBI" id="CHEBI:29034"/>
    </cofactor>
</comment>
<organism evidence="3 4">
    <name type="scientific">Koleobacter methoxysyntrophicus</name>
    <dbReference type="NCBI Taxonomy" id="2751313"/>
    <lineage>
        <taxon>Bacteria</taxon>
        <taxon>Bacillati</taxon>
        <taxon>Bacillota</taxon>
        <taxon>Clostridia</taxon>
        <taxon>Koleobacterales</taxon>
        <taxon>Koleobacteraceae</taxon>
        <taxon>Koleobacter</taxon>
    </lineage>
</organism>
<sequence>MREMTKENLKNAFEAIFVCPVCGHTIKKEAPEKCPVCNLPKDKYEVLTVLHNISPALFQAGDALK</sequence>
<dbReference type="GO" id="GO:0016692">
    <property type="term" value="F:NADH peroxidase activity"/>
    <property type="evidence" value="ECO:0007669"/>
    <property type="project" value="UniProtKB-EC"/>
</dbReference>
<dbReference type="SUPFAM" id="SSF57802">
    <property type="entry name" value="Rubredoxin-like"/>
    <property type="match status" value="1"/>
</dbReference>
<dbReference type="GO" id="GO:0005506">
    <property type="term" value="F:iron ion binding"/>
    <property type="evidence" value="ECO:0007669"/>
    <property type="project" value="InterPro"/>
</dbReference>
<dbReference type="EC" id="1.11.1.1" evidence="3"/>
<dbReference type="KEGG" id="kme:H0A61_00492"/>
<dbReference type="Pfam" id="PF21349">
    <property type="entry name" value="RUBY_RBDX"/>
    <property type="match status" value="1"/>
</dbReference>
<evidence type="ECO:0000313" key="4">
    <source>
        <dbReference type="Proteomes" id="UP000662904"/>
    </source>
</evidence>
<dbReference type="InterPro" id="IPR048574">
    <property type="entry name" value="RUBY_RBDX"/>
</dbReference>
<reference evidence="3" key="1">
    <citation type="submission" date="2020-07" db="EMBL/GenBank/DDBJ databases">
        <title>Koleobacter methoxysyntrophicus gen. nov., sp. nov., a novel anaerobic bacterium isolated from deep subsurface oil field and proposal of Koleobacterales ord. nov. in the phylum Firmicutes.</title>
        <authorList>
            <person name="Sakamoto S."/>
            <person name="Tamaki H."/>
        </authorList>
    </citation>
    <scope>NUCLEOTIDE SEQUENCE</scope>
    <source>
        <strain evidence="3">NRmbB1</strain>
    </source>
</reference>
<dbReference type="EMBL" id="CP059066">
    <property type="protein sequence ID" value="QSQ08172.1"/>
    <property type="molecule type" value="Genomic_DNA"/>
</dbReference>
<evidence type="ECO:0000256" key="1">
    <source>
        <dbReference type="ARBA" id="ARBA00001965"/>
    </source>
</evidence>
<dbReference type="PROSITE" id="PS50903">
    <property type="entry name" value="RUBREDOXIN_LIKE"/>
    <property type="match status" value="1"/>
</dbReference>
<dbReference type="InterPro" id="IPR024934">
    <property type="entry name" value="Rubredoxin-like_dom"/>
</dbReference>
<dbReference type="Gene3D" id="2.20.28.10">
    <property type="match status" value="1"/>
</dbReference>
<evidence type="ECO:0000313" key="3">
    <source>
        <dbReference type="EMBL" id="QSQ08172.1"/>
    </source>
</evidence>